<dbReference type="Pfam" id="PF00795">
    <property type="entry name" value="CN_hydrolase"/>
    <property type="match status" value="1"/>
</dbReference>
<dbReference type="GO" id="GO:0050126">
    <property type="term" value="F:N-carbamoylputrescine amidase activity"/>
    <property type="evidence" value="ECO:0007669"/>
    <property type="project" value="TreeGrafter"/>
</dbReference>
<accession>A0A7C9HML2</accession>
<protein>
    <submittedName>
        <fullName evidence="4">Carbon-nitrogen hydrolase family protein</fullName>
    </submittedName>
</protein>
<comment type="similarity">
    <text evidence="1">Belongs to the carbon-nitrogen hydrolase superfamily. NIT1/NIT2 family.</text>
</comment>
<dbReference type="AlphaFoldDB" id="A0A7C9HML2"/>
<dbReference type="InterPro" id="IPR036526">
    <property type="entry name" value="C-N_Hydrolase_sf"/>
</dbReference>
<dbReference type="CDD" id="cd07576">
    <property type="entry name" value="R-amidase_like"/>
    <property type="match status" value="1"/>
</dbReference>
<comment type="caution">
    <text evidence="4">The sequence shown here is derived from an EMBL/GenBank/DDBJ whole genome shotgun (WGS) entry which is preliminary data.</text>
</comment>
<dbReference type="InterPro" id="IPR001110">
    <property type="entry name" value="UPF0012_CS"/>
</dbReference>
<gene>
    <name evidence="4" type="ORF">FH759_10930</name>
</gene>
<keyword evidence="2 4" id="KW-0378">Hydrolase</keyword>
<dbReference type="EMBL" id="VENJ01000016">
    <property type="protein sequence ID" value="MTJ05188.1"/>
    <property type="molecule type" value="Genomic_DNA"/>
</dbReference>
<dbReference type="InterPro" id="IPR003010">
    <property type="entry name" value="C-N_Hydrolase"/>
</dbReference>
<dbReference type="RefSeq" id="WP_273250015.1">
    <property type="nucleotide sequence ID" value="NZ_VENJ01000016.1"/>
</dbReference>
<sequence>MMLRLGLWQGEGVPDNRVATLQEVERVLADAVEAGASLVVFPEGYLTGYYIPGLKADDLADVEEALVAVGRIAAEKAVPVVMGAHVLSAEGVRNAAIAFSSAGEELGRYYKRLLFGDWEKETFVPGSHPTRFEVDGLSVGVLICYDVEFPELVREEAKAGTDLVVVPTALMSPHQRIARQLVPVRSMENQIFLGYANRTGAEHGLDFVGLSSISGPNGESLASAETAPKLLLADLDPGLLQRERADNSYLEDLERFRNG</sequence>
<organism evidence="4 5">
    <name type="scientific">Sediminimonas qiaohouensis</name>
    <dbReference type="NCBI Taxonomy" id="552061"/>
    <lineage>
        <taxon>Bacteria</taxon>
        <taxon>Pseudomonadati</taxon>
        <taxon>Pseudomonadota</taxon>
        <taxon>Alphaproteobacteria</taxon>
        <taxon>Rhodobacterales</taxon>
        <taxon>Roseobacteraceae</taxon>
        <taxon>Sediminimonas</taxon>
    </lineage>
</organism>
<dbReference type="Gene3D" id="3.60.110.10">
    <property type="entry name" value="Carbon-nitrogen hydrolase"/>
    <property type="match status" value="1"/>
</dbReference>
<dbReference type="InterPro" id="IPR050345">
    <property type="entry name" value="Aliph_Amidase/BUP"/>
</dbReference>
<dbReference type="PANTHER" id="PTHR43674:SF2">
    <property type="entry name" value="BETA-UREIDOPROPIONASE"/>
    <property type="match status" value="1"/>
</dbReference>
<dbReference type="PANTHER" id="PTHR43674">
    <property type="entry name" value="NITRILASE C965.09-RELATED"/>
    <property type="match status" value="1"/>
</dbReference>
<dbReference type="InterPro" id="IPR044083">
    <property type="entry name" value="RamA-like"/>
</dbReference>
<proteinExistence type="inferred from homology"/>
<dbReference type="GO" id="GO:0033388">
    <property type="term" value="P:putrescine biosynthetic process from arginine"/>
    <property type="evidence" value="ECO:0007669"/>
    <property type="project" value="TreeGrafter"/>
</dbReference>
<reference evidence="4 5" key="1">
    <citation type="submission" date="2019-06" db="EMBL/GenBank/DDBJ databases">
        <title>Enrichment of Autotrophic Halophilic Microorganisms from Red Sea Brine Pool Using Microbial Electrosynthesis System.</title>
        <authorList>
            <person name="Alqahtani M.F."/>
            <person name="Bajracharya S."/>
            <person name="Katuri K.P."/>
            <person name="Ali M."/>
            <person name="Saikaly P.E."/>
        </authorList>
    </citation>
    <scope>NUCLEOTIDE SEQUENCE [LARGE SCALE GENOMIC DNA]</scope>
    <source>
        <strain evidence="4">MES6</strain>
    </source>
</reference>
<evidence type="ECO:0000259" key="3">
    <source>
        <dbReference type="PROSITE" id="PS50263"/>
    </source>
</evidence>
<evidence type="ECO:0000313" key="5">
    <source>
        <dbReference type="Proteomes" id="UP000483078"/>
    </source>
</evidence>
<evidence type="ECO:0000256" key="1">
    <source>
        <dbReference type="ARBA" id="ARBA00010613"/>
    </source>
</evidence>
<feature type="domain" description="CN hydrolase" evidence="3">
    <location>
        <begin position="3"/>
        <end position="237"/>
    </location>
</feature>
<evidence type="ECO:0000256" key="2">
    <source>
        <dbReference type="ARBA" id="ARBA00022801"/>
    </source>
</evidence>
<dbReference type="PROSITE" id="PS01227">
    <property type="entry name" value="UPF0012"/>
    <property type="match status" value="1"/>
</dbReference>
<evidence type="ECO:0000313" key="4">
    <source>
        <dbReference type="EMBL" id="MTJ05188.1"/>
    </source>
</evidence>
<dbReference type="Proteomes" id="UP000483078">
    <property type="component" value="Unassembled WGS sequence"/>
</dbReference>
<name>A0A7C9HML2_9RHOB</name>
<dbReference type="SUPFAM" id="SSF56317">
    <property type="entry name" value="Carbon-nitrogen hydrolase"/>
    <property type="match status" value="1"/>
</dbReference>
<dbReference type="PROSITE" id="PS50263">
    <property type="entry name" value="CN_HYDROLASE"/>
    <property type="match status" value="1"/>
</dbReference>